<organism evidence="6 7">
    <name type="scientific">Pseudomonas syringae pv. castaneae</name>
    <dbReference type="NCBI Taxonomy" id="264450"/>
    <lineage>
        <taxon>Bacteria</taxon>
        <taxon>Pseudomonadati</taxon>
        <taxon>Pseudomonadota</taxon>
        <taxon>Gammaproteobacteria</taxon>
        <taxon>Pseudomonadales</taxon>
        <taxon>Pseudomonadaceae</taxon>
        <taxon>Pseudomonas</taxon>
        <taxon>Pseudomonas syringae</taxon>
    </lineage>
</organism>
<evidence type="ECO:0000256" key="1">
    <source>
        <dbReference type="ARBA" id="ARBA00022723"/>
    </source>
</evidence>
<dbReference type="PATRIC" id="fig|264450.4.peg.2352"/>
<dbReference type="PANTHER" id="PTHR42905">
    <property type="entry name" value="PHOSPHOENOLPYRUVATE CARBOXYLASE"/>
    <property type="match status" value="1"/>
</dbReference>
<name>A0A0P9QKE2_PSESX</name>
<proteinExistence type="inferred from homology"/>
<dbReference type="CDD" id="cd00377">
    <property type="entry name" value="ICL_PEPM"/>
    <property type="match status" value="1"/>
</dbReference>
<feature type="domain" description="L27" evidence="5">
    <location>
        <begin position="1"/>
        <end position="34"/>
    </location>
</feature>
<dbReference type="RefSeq" id="WP_057431021.1">
    <property type="nucleotide sequence ID" value="NZ_LIIH01000106.1"/>
</dbReference>
<keyword evidence="2" id="KW-0413">Isomerase</keyword>
<dbReference type="GO" id="GO:0050188">
    <property type="term" value="F:phosphoenolpyruvate mutase activity"/>
    <property type="evidence" value="ECO:0007669"/>
    <property type="project" value="UniProtKB-EC"/>
</dbReference>
<dbReference type="InterPro" id="IPR039556">
    <property type="entry name" value="ICL/PEPM"/>
</dbReference>
<evidence type="ECO:0000256" key="4">
    <source>
        <dbReference type="ARBA" id="ARBA00038455"/>
    </source>
</evidence>
<dbReference type="GO" id="GO:0046872">
    <property type="term" value="F:metal ion binding"/>
    <property type="evidence" value="ECO:0007669"/>
    <property type="project" value="UniProtKB-KW"/>
</dbReference>
<evidence type="ECO:0000256" key="3">
    <source>
        <dbReference type="ARBA" id="ARBA00024063"/>
    </source>
</evidence>
<dbReference type="InterPro" id="IPR040442">
    <property type="entry name" value="Pyrv_kinase-like_dom_sf"/>
</dbReference>
<gene>
    <name evidence="6" type="ORF">ALO79_01933</name>
</gene>
<protein>
    <recommendedName>
        <fullName evidence="3">phosphoenolpyruvate mutase</fullName>
        <ecNumber evidence="3">5.4.2.9</ecNumber>
    </recommendedName>
</protein>
<dbReference type="PANTHER" id="PTHR42905:SF7">
    <property type="entry name" value="PHOSPHOENOLPYRUVATE PHOSPHOMUTASE"/>
    <property type="match status" value="1"/>
</dbReference>
<evidence type="ECO:0000313" key="7">
    <source>
        <dbReference type="Proteomes" id="UP000050381"/>
    </source>
</evidence>
<dbReference type="AlphaFoldDB" id="A0A0P9QKE2"/>
<dbReference type="InterPro" id="IPR004172">
    <property type="entry name" value="L27_dom"/>
</dbReference>
<evidence type="ECO:0000259" key="5">
    <source>
        <dbReference type="PROSITE" id="PS51022"/>
    </source>
</evidence>
<keyword evidence="1" id="KW-0479">Metal-binding</keyword>
<dbReference type="EC" id="5.4.2.9" evidence="3"/>
<dbReference type="NCBIfam" id="TIGR02320">
    <property type="entry name" value="PEP_mutase"/>
    <property type="match status" value="1"/>
</dbReference>
<sequence length="286" mass="31573">MKKPQMLEALFTQPTMQHLLGVHDALSAVIAERAGFKGAWISGLGLSATAGVRDSNELSWTQVLERTEQICDRLEIPCLLDIDTGFGDFNNVRLTVQKMKRIGVAGACIEDKLFPKTNSFIGNNQSLADVKEFSGKIRAAKDTVGDDIYLVARCEALVCGQGMSEAIERCQSYEEAGADAILIHSKNTDGKEILEFMRQWRKTSPVVIVPTKYTSVPSSTFDEAGVAVAIWANQSLRAAILGMEKYSQRIFKEKCMSKIEADIAPLDKIFTLINNDELERAKAKYA</sequence>
<accession>A0A0P9QKE2</accession>
<evidence type="ECO:0000313" key="6">
    <source>
        <dbReference type="EMBL" id="KPW98509.1"/>
    </source>
</evidence>
<comment type="caution">
    <text evidence="6">The sequence shown here is derived from an EMBL/GenBank/DDBJ whole genome shotgun (WGS) entry which is preliminary data.</text>
</comment>
<comment type="similarity">
    <text evidence="4">Belongs to the isocitrate lyase/PEP mutase superfamily. PEP mutase family.</text>
</comment>
<evidence type="ECO:0000256" key="2">
    <source>
        <dbReference type="ARBA" id="ARBA00023235"/>
    </source>
</evidence>
<dbReference type="Pfam" id="PF13714">
    <property type="entry name" value="PEP_mutase"/>
    <property type="match status" value="1"/>
</dbReference>
<dbReference type="SUPFAM" id="SSF51621">
    <property type="entry name" value="Phosphoenolpyruvate/pyruvate domain"/>
    <property type="match status" value="1"/>
</dbReference>
<reference evidence="6 7" key="1">
    <citation type="submission" date="2015-09" db="EMBL/GenBank/DDBJ databases">
        <title>Genome announcement of multiple Pseudomonas syringae strains.</title>
        <authorList>
            <person name="Thakur S."/>
            <person name="Wang P.W."/>
            <person name="Gong Y."/>
            <person name="Weir B.S."/>
            <person name="Guttman D.S."/>
        </authorList>
    </citation>
    <scope>NUCLEOTIDE SEQUENCE [LARGE SCALE GENOMIC DNA]</scope>
    <source>
        <strain evidence="6 7">ICMP9419</strain>
    </source>
</reference>
<dbReference type="Proteomes" id="UP000050381">
    <property type="component" value="Unassembled WGS sequence"/>
</dbReference>
<dbReference type="EMBL" id="LJQD01000107">
    <property type="protein sequence ID" value="KPW98509.1"/>
    <property type="molecule type" value="Genomic_DNA"/>
</dbReference>
<dbReference type="InterPro" id="IPR012698">
    <property type="entry name" value="PEnolPyrv_PMutase_core"/>
</dbReference>
<dbReference type="InterPro" id="IPR015813">
    <property type="entry name" value="Pyrv/PenolPyrv_kinase-like_dom"/>
</dbReference>
<dbReference type="Gene3D" id="3.20.20.60">
    <property type="entry name" value="Phosphoenolpyruvate-binding domains"/>
    <property type="match status" value="1"/>
</dbReference>
<dbReference type="PROSITE" id="PS51022">
    <property type="entry name" value="L27"/>
    <property type="match status" value="1"/>
</dbReference>